<gene>
    <name evidence="11" type="primary">LOC108736743</name>
</gene>
<evidence type="ECO:0000256" key="2">
    <source>
        <dbReference type="ARBA" id="ARBA00008300"/>
    </source>
</evidence>
<dbReference type="AlphaFoldDB" id="A0A1W4WLL3"/>
<evidence type="ECO:0000313" key="11">
    <source>
        <dbReference type="RefSeq" id="XP_018324799.1"/>
    </source>
</evidence>
<evidence type="ECO:0000313" key="10">
    <source>
        <dbReference type="Proteomes" id="UP000192223"/>
    </source>
</evidence>
<dbReference type="Proteomes" id="UP000192223">
    <property type="component" value="Unplaced"/>
</dbReference>
<keyword evidence="5 11" id="KW-0378">Hydrolase</keyword>
<dbReference type="GO" id="GO:0019915">
    <property type="term" value="P:lipid storage"/>
    <property type="evidence" value="ECO:0007669"/>
    <property type="project" value="InterPro"/>
</dbReference>
<evidence type="ECO:0000256" key="3">
    <source>
        <dbReference type="ARBA" id="ARBA00019242"/>
    </source>
</evidence>
<dbReference type="InParanoid" id="A0A1W4WLL3"/>
<dbReference type="RefSeq" id="XP_018324799.1">
    <property type="nucleotide sequence ID" value="XM_018469297.1"/>
</dbReference>
<dbReference type="InterPro" id="IPR019363">
    <property type="entry name" value="LDAH"/>
</dbReference>
<dbReference type="GeneID" id="108736743"/>
<feature type="transmembrane region" description="Helical" evidence="9">
    <location>
        <begin position="162"/>
        <end position="180"/>
    </location>
</feature>
<sequence length="309" mass="35968">MRQAFIDVNGALTKVMAWGRWIEEPPETNEPEDIIICIPGNPGITKFYTVFLQRIHEELNCPVWILSHAGHEVVKNTNSDSDEYNNDKLYGLDDQIEHKEEFVKKYVPENARVYFIGHSVGAYIITELLKIPTVSQKVLGNYFLFPTVEYIGDTPNGRFIKYVFPFIPVLVVLAWVFQILPSSFQSPLVNFFMHFRGIPKMHQKTFVDFVHPHILKQVFHLARQEMDGIKERNNNVFSKFKSKIKLYYSTTDGWVPLTFRDNVKRDFPDIDAEICSRGFEHAFVLKHSRDMGEMVSSWIKESKSKDNLN</sequence>
<dbReference type="STRING" id="224129.A0A1W4WLL3"/>
<comment type="similarity">
    <text evidence="2">Belongs to the AB hydrolase superfamily. LDAH family.</text>
</comment>
<keyword evidence="9" id="KW-0812">Transmembrane</keyword>
<dbReference type="Gene3D" id="3.40.50.1820">
    <property type="entry name" value="alpha/beta hydrolase"/>
    <property type="match status" value="1"/>
</dbReference>
<evidence type="ECO:0000256" key="5">
    <source>
        <dbReference type="ARBA" id="ARBA00022801"/>
    </source>
</evidence>
<accession>A0A1W4WLL3</accession>
<name>A0A1W4WLL3_AGRPL</name>
<reference evidence="11" key="1">
    <citation type="submission" date="2025-08" db="UniProtKB">
        <authorList>
            <consortium name="RefSeq"/>
        </authorList>
    </citation>
    <scope>IDENTIFICATION</scope>
    <source>
        <tissue evidence="11">Entire body</tissue>
    </source>
</reference>
<protein>
    <recommendedName>
        <fullName evidence="3">Lipid droplet-associated hydrolase</fullName>
        <ecNumber evidence="7">3.1.1.13</ecNumber>
    </recommendedName>
    <alternativeName>
        <fullName evidence="6">Lipid droplet-associated serine hydrolase</fullName>
    </alternativeName>
</protein>
<keyword evidence="10" id="KW-1185">Reference proteome</keyword>
<dbReference type="GO" id="GO:0005811">
    <property type="term" value="C:lipid droplet"/>
    <property type="evidence" value="ECO:0007669"/>
    <property type="project" value="UniProtKB-SubCell"/>
</dbReference>
<organism evidence="10 11">
    <name type="scientific">Agrilus planipennis</name>
    <name type="common">Emerald ash borer</name>
    <name type="synonym">Agrilus marcopoli</name>
    <dbReference type="NCBI Taxonomy" id="224129"/>
    <lineage>
        <taxon>Eukaryota</taxon>
        <taxon>Metazoa</taxon>
        <taxon>Ecdysozoa</taxon>
        <taxon>Arthropoda</taxon>
        <taxon>Hexapoda</taxon>
        <taxon>Insecta</taxon>
        <taxon>Pterygota</taxon>
        <taxon>Neoptera</taxon>
        <taxon>Endopterygota</taxon>
        <taxon>Coleoptera</taxon>
        <taxon>Polyphaga</taxon>
        <taxon>Elateriformia</taxon>
        <taxon>Buprestoidea</taxon>
        <taxon>Buprestidae</taxon>
        <taxon>Agrilinae</taxon>
        <taxon>Agrilus</taxon>
    </lineage>
</organism>
<evidence type="ECO:0000256" key="7">
    <source>
        <dbReference type="ARBA" id="ARBA00039150"/>
    </source>
</evidence>
<dbReference type="OrthoDB" id="448051at2759"/>
<comment type="subcellular location">
    <subcellularLocation>
        <location evidence="1">Lipid droplet</location>
    </subcellularLocation>
</comment>
<dbReference type="Pfam" id="PF10230">
    <property type="entry name" value="LIDHydrolase"/>
    <property type="match status" value="1"/>
</dbReference>
<dbReference type="FunCoup" id="A0A1W4WLL3">
    <property type="interactions" value="1472"/>
</dbReference>
<proteinExistence type="inferred from homology"/>
<comment type="catalytic activity">
    <reaction evidence="8">
        <text>a cholesterol ester + H2O = cholesterol + a fatty acid + H(+)</text>
        <dbReference type="Rhea" id="RHEA:36403"/>
        <dbReference type="ChEBI" id="CHEBI:15377"/>
        <dbReference type="ChEBI" id="CHEBI:15378"/>
        <dbReference type="ChEBI" id="CHEBI:16113"/>
        <dbReference type="ChEBI" id="CHEBI:17002"/>
        <dbReference type="ChEBI" id="CHEBI:28868"/>
        <dbReference type="EC" id="3.1.1.13"/>
    </reaction>
    <physiologicalReaction direction="left-to-right" evidence="8">
        <dbReference type="Rhea" id="RHEA:36404"/>
    </physiologicalReaction>
</comment>
<evidence type="ECO:0000256" key="9">
    <source>
        <dbReference type="SAM" id="Phobius"/>
    </source>
</evidence>
<dbReference type="PANTHER" id="PTHR13390">
    <property type="entry name" value="LIPASE"/>
    <property type="match status" value="1"/>
</dbReference>
<evidence type="ECO:0000256" key="8">
    <source>
        <dbReference type="ARBA" id="ARBA00049527"/>
    </source>
</evidence>
<dbReference type="SUPFAM" id="SSF53474">
    <property type="entry name" value="alpha/beta-Hydrolases"/>
    <property type="match status" value="1"/>
</dbReference>
<evidence type="ECO:0000256" key="6">
    <source>
        <dbReference type="ARBA" id="ARBA00031924"/>
    </source>
</evidence>
<keyword evidence="9" id="KW-0472">Membrane</keyword>
<keyword evidence="9" id="KW-1133">Transmembrane helix</keyword>
<dbReference type="EC" id="3.1.1.13" evidence="7"/>
<evidence type="ECO:0000256" key="1">
    <source>
        <dbReference type="ARBA" id="ARBA00004502"/>
    </source>
</evidence>
<dbReference type="InterPro" id="IPR029058">
    <property type="entry name" value="AB_hydrolase_fold"/>
</dbReference>
<evidence type="ECO:0000256" key="4">
    <source>
        <dbReference type="ARBA" id="ARBA00022677"/>
    </source>
</evidence>
<dbReference type="PANTHER" id="PTHR13390:SF0">
    <property type="entry name" value="LIPID DROPLET-ASSOCIATED HYDROLASE"/>
    <property type="match status" value="1"/>
</dbReference>
<dbReference type="KEGG" id="apln:108736743"/>
<dbReference type="GO" id="GO:0004771">
    <property type="term" value="F:sterol ester esterase activity"/>
    <property type="evidence" value="ECO:0007669"/>
    <property type="project" value="UniProtKB-EC"/>
</dbReference>
<keyword evidence="4" id="KW-0551">Lipid droplet</keyword>